<gene>
    <name evidence="7" type="ORF">TCMB3V08_LOCUS6839</name>
</gene>
<dbReference type="InterPro" id="IPR038497">
    <property type="entry name" value="ATPase_V1-cplx_hsu_C_sf"/>
</dbReference>
<dbReference type="EMBL" id="OE182185">
    <property type="protein sequence ID" value="CAD7574219.1"/>
    <property type="molecule type" value="Genomic_DNA"/>
</dbReference>
<accession>A0A7R9J7N4</accession>
<dbReference type="InterPro" id="IPR004908">
    <property type="entry name" value="ATPase_V1-cplx_hsu"/>
</dbReference>
<dbReference type="Gene3D" id="1.25.40.150">
    <property type="entry name" value="V-type ATPase, subunit H, C-terminal domain"/>
    <property type="match status" value="1"/>
</dbReference>
<dbReference type="InterPro" id="IPR011987">
    <property type="entry name" value="ATPase_V1-cplx_hsu_C"/>
</dbReference>
<protein>
    <submittedName>
        <fullName evidence="7">(California timema) hypothetical protein</fullName>
    </submittedName>
</protein>
<dbReference type="GO" id="GO:0005765">
    <property type="term" value="C:lysosomal membrane"/>
    <property type="evidence" value="ECO:0007669"/>
    <property type="project" value="TreeGrafter"/>
</dbReference>
<dbReference type="AlphaFoldDB" id="A0A7R9J7N4"/>
<comment type="function">
    <text evidence="5">Subunit of the V1 complex of vacuolar(H+)-ATPase (V-ATPase), a multisubunit enzyme composed of a peripheral complex (V1) that hydrolyzes ATP and a membrane integral complex (V0) that translocates protons. V-ATPase is responsible for acidifying and maintaining the pH of intracellular compartments and in some cell types, is targeted to the plasma membrane, where it is responsible for acidifying the extracellular environment. Subunit H is essential for V-ATPase activity, but not for the assembly of the complex.</text>
</comment>
<keyword evidence="4" id="KW-0406">Ion transport</keyword>
<evidence type="ECO:0000313" key="7">
    <source>
        <dbReference type="EMBL" id="CAD7574219.1"/>
    </source>
</evidence>
<dbReference type="InterPro" id="IPR016024">
    <property type="entry name" value="ARM-type_fold"/>
</dbReference>
<organism evidence="7">
    <name type="scientific">Timema californicum</name>
    <name type="common">California timema</name>
    <name type="synonym">Walking stick</name>
    <dbReference type="NCBI Taxonomy" id="61474"/>
    <lineage>
        <taxon>Eukaryota</taxon>
        <taxon>Metazoa</taxon>
        <taxon>Ecdysozoa</taxon>
        <taxon>Arthropoda</taxon>
        <taxon>Hexapoda</taxon>
        <taxon>Insecta</taxon>
        <taxon>Pterygota</taxon>
        <taxon>Neoptera</taxon>
        <taxon>Polyneoptera</taxon>
        <taxon>Phasmatodea</taxon>
        <taxon>Timematodea</taxon>
        <taxon>Timematoidea</taxon>
        <taxon>Timematidae</taxon>
        <taxon>Timema</taxon>
    </lineage>
</organism>
<keyword evidence="3" id="KW-0375">Hydrogen ion transport</keyword>
<evidence type="ECO:0000256" key="1">
    <source>
        <dbReference type="ARBA" id="ARBA00008613"/>
    </source>
</evidence>
<evidence type="ECO:0000256" key="3">
    <source>
        <dbReference type="ARBA" id="ARBA00022781"/>
    </source>
</evidence>
<proteinExistence type="inferred from homology"/>
<dbReference type="GO" id="GO:0000221">
    <property type="term" value="C:vacuolar proton-transporting V-type ATPase, V1 domain"/>
    <property type="evidence" value="ECO:0007669"/>
    <property type="project" value="InterPro"/>
</dbReference>
<dbReference type="InterPro" id="IPR011989">
    <property type="entry name" value="ARM-like"/>
</dbReference>
<evidence type="ECO:0000256" key="2">
    <source>
        <dbReference type="ARBA" id="ARBA00022448"/>
    </source>
</evidence>
<evidence type="ECO:0000259" key="6">
    <source>
        <dbReference type="Pfam" id="PF11698"/>
    </source>
</evidence>
<dbReference type="PANTHER" id="PTHR10698">
    <property type="entry name" value="V-TYPE PROTON ATPASE SUBUNIT H"/>
    <property type="match status" value="1"/>
</dbReference>
<dbReference type="Gene3D" id="1.25.10.10">
    <property type="entry name" value="Leucine-rich Repeat Variant"/>
    <property type="match status" value="1"/>
</dbReference>
<dbReference type="PANTHER" id="PTHR10698:SF0">
    <property type="entry name" value="V-TYPE PROTON ATPASE SUBUNIT H"/>
    <property type="match status" value="1"/>
</dbReference>
<evidence type="ECO:0000256" key="5">
    <source>
        <dbReference type="ARBA" id="ARBA00046225"/>
    </source>
</evidence>
<comment type="similarity">
    <text evidence="1">Belongs to the V-ATPase H subunit family.</text>
</comment>
<keyword evidence="2" id="KW-0813">Transport</keyword>
<dbReference type="Pfam" id="PF11698">
    <property type="entry name" value="V-ATPase_H_C"/>
    <property type="match status" value="1"/>
</dbReference>
<dbReference type="Pfam" id="PF03224">
    <property type="entry name" value="V-ATPase_H_N"/>
    <property type="match status" value="1"/>
</dbReference>
<evidence type="ECO:0000256" key="4">
    <source>
        <dbReference type="ARBA" id="ARBA00023065"/>
    </source>
</evidence>
<name>A0A7R9J7N4_TIMCA</name>
<reference evidence="7" key="1">
    <citation type="submission" date="2020-11" db="EMBL/GenBank/DDBJ databases">
        <authorList>
            <person name="Tran Van P."/>
        </authorList>
    </citation>
    <scope>NUCLEOTIDE SEQUENCE</scope>
</reference>
<dbReference type="SUPFAM" id="SSF48371">
    <property type="entry name" value="ARM repeat"/>
    <property type="match status" value="1"/>
</dbReference>
<sequence>MQTLWLPSMYDKFNNIILFRFNVIPIMADILSDSVKEKVTRIILAVFRNLIEKPEDSQVSKEHCIAMVQCKVLKQLNILEQRKLDDEDIVEDIDFLNERLQASVQDLSSFDEYSTEVKSGRLEWSPVHKSAKFWRENAPRLNEKNYELLRILIHLLDTVKDPLVLSVASFDIGEYVRHYPRGKQEYLGRQLEKEHTQPASAATGTVKS</sequence>
<dbReference type="GO" id="GO:0046961">
    <property type="term" value="F:proton-transporting ATPase activity, rotational mechanism"/>
    <property type="evidence" value="ECO:0007669"/>
    <property type="project" value="InterPro"/>
</dbReference>
<feature type="domain" description="ATPase V1 complex subunit H C-terminal" evidence="6">
    <location>
        <begin position="107"/>
        <end position="185"/>
    </location>
</feature>